<keyword evidence="4" id="KW-0472">Membrane</keyword>
<evidence type="ECO:0000256" key="1">
    <source>
        <dbReference type="ARBA" id="ARBA00022448"/>
    </source>
</evidence>
<accession>A0ABM9CHS8</accession>
<keyword evidence="3" id="KW-1278">Translocase</keyword>
<dbReference type="InterPro" id="IPR050086">
    <property type="entry name" value="MetN_ABC_transporter-like"/>
</dbReference>
<evidence type="ECO:0000313" key="6">
    <source>
        <dbReference type="EMBL" id="CAH1212377.1"/>
    </source>
</evidence>
<keyword evidence="7" id="KW-1185">Reference proteome</keyword>
<gene>
    <name evidence="6" type="ORF">PAECIP111893_03528</name>
</gene>
<keyword evidence="2" id="KW-1003">Cell membrane</keyword>
<dbReference type="Pfam" id="PF00005">
    <property type="entry name" value="ABC_tran"/>
    <property type="match status" value="1"/>
</dbReference>
<keyword evidence="1" id="KW-0813">Transport</keyword>
<reference evidence="6" key="1">
    <citation type="submission" date="2022-01" db="EMBL/GenBank/DDBJ databases">
        <authorList>
            <person name="Criscuolo A."/>
        </authorList>
    </citation>
    <scope>NUCLEOTIDE SEQUENCE</scope>
    <source>
        <strain evidence="6">CIP111893</strain>
    </source>
</reference>
<dbReference type="PANTHER" id="PTHR43166:SF6">
    <property type="entry name" value="PHOSPHONATES IMPORT ATP-BINDING PROTEIN PHNC"/>
    <property type="match status" value="1"/>
</dbReference>
<evidence type="ECO:0000313" key="7">
    <source>
        <dbReference type="Proteomes" id="UP000838686"/>
    </source>
</evidence>
<proteinExistence type="predicted"/>
<dbReference type="InterPro" id="IPR027417">
    <property type="entry name" value="P-loop_NTPase"/>
</dbReference>
<sequence length="155" mass="16899">MFPERELDIAFQALDRVNTVDKSYSRADELSGGQQQRVAIARVLAQEAKIILADEPAASLDPLTTKQVMDDLKRINQELGIGRPIGHDEQLGIGIESGLEAGLGLGSLRYEQQCCCAMGASETSGEATALFDRGNHCAHPLGKCCQYRLHLRCSR</sequence>
<organism evidence="6 7">
    <name type="scientific">Paenibacillus plantiphilus</name>
    <dbReference type="NCBI Taxonomy" id="2905650"/>
    <lineage>
        <taxon>Bacteria</taxon>
        <taxon>Bacillati</taxon>
        <taxon>Bacillota</taxon>
        <taxon>Bacilli</taxon>
        <taxon>Bacillales</taxon>
        <taxon>Paenibacillaceae</taxon>
        <taxon>Paenibacillus</taxon>
    </lineage>
</organism>
<dbReference type="PANTHER" id="PTHR43166">
    <property type="entry name" value="AMINO ACID IMPORT ATP-BINDING PROTEIN"/>
    <property type="match status" value="1"/>
</dbReference>
<dbReference type="Proteomes" id="UP000838686">
    <property type="component" value="Unassembled WGS sequence"/>
</dbReference>
<evidence type="ECO:0000256" key="2">
    <source>
        <dbReference type="ARBA" id="ARBA00022475"/>
    </source>
</evidence>
<dbReference type="InterPro" id="IPR003439">
    <property type="entry name" value="ABC_transporter-like_ATP-bd"/>
</dbReference>
<evidence type="ECO:0000256" key="4">
    <source>
        <dbReference type="ARBA" id="ARBA00023136"/>
    </source>
</evidence>
<feature type="domain" description="ABC transporter" evidence="5">
    <location>
        <begin position="12"/>
        <end position="57"/>
    </location>
</feature>
<evidence type="ECO:0000259" key="5">
    <source>
        <dbReference type="Pfam" id="PF00005"/>
    </source>
</evidence>
<dbReference type="Gene3D" id="3.40.50.300">
    <property type="entry name" value="P-loop containing nucleotide triphosphate hydrolases"/>
    <property type="match status" value="1"/>
</dbReference>
<protein>
    <recommendedName>
        <fullName evidence="5">ABC transporter domain-containing protein</fullName>
    </recommendedName>
</protein>
<evidence type="ECO:0000256" key="3">
    <source>
        <dbReference type="ARBA" id="ARBA00022967"/>
    </source>
</evidence>
<name>A0ABM9CHS8_9BACL</name>
<dbReference type="EMBL" id="CAKMMF010000020">
    <property type="protein sequence ID" value="CAH1212377.1"/>
    <property type="molecule type" value="Genomic_DNA"/>
</dbReference>
<dbReference type="SUPFAM" id="SSF52540">
    <property type="entry name" value="P-loop containing nucleoside triphosphate hydrolases"/>
    <property type="match status" value="1"/>
</dbReference>
<comment type="caution">
    <text evidence="6">The sequence shown here is derived from an EMBL/GenBank/DDBJ whole genome shotgun (WGS) entry which is preliminary data.</text>
</comment>